<feature type="binding site" evidence="6">
    <location>
        <begin position="16"/>
        <end position="18"/>
    </location>
    <ligand>
        <name>FMN</name>
        <dbReference type="ChEBI" id="CHEBI:58210"/>
    </ligand>
</feature>
<dbReference type="InterPro" id="IPR023048">
    <property type="entry name" value="NADH:quinone_OxRdtase_FMN_depd"/>
</dbReference>
<comment type="catalytic activity">
    <reaction evidence="6">
        <text>2 a quinone + NADH + H(+) = 2 a 1,4-benzosemiquinone + NAD(+)</text>
        <dbReference type="Rhea" id="RHEA:65952"/>
        <dbReference type="ChEBI" id="CHEBI:15378"/>
        <dbReference type="ChEBI" id="CHEBI:57540"/>
        <dbReference type="ChEBI" id="CHEBI:57945"/>
        <dbReference type="ChEBI" id="CHEBI:132124"/>
        <dbReference type="ChEBI" id="CHEBI:134225"/>
    </reaction>
</comment>
<evidence type="ECO:0000313" key="9">
    <source>
        <dbReference type="EMBL" id="PJZ72334.1"/>
    </source>
</evidence>
<evidence type="ECO:0000256" key="2">
    <source>
        <dbReference type="ARBA" id="ARBA00022643"/>
    </source>
</evidence>
<keyword evidence="4 6" id="KW-0520">NAD</keyword>
<dbReference type="GO" id="GO:0010181">
    <property type="term" value="F:FMN binding"/>
    <property type="evidence" value="ECO:0007669"/>
    <property type="project" value="UniProtKB-UniRule"/>
</dbReference>
<dbReference type="EC" id="1.6.5.-" evidence="6"/>
<dbReference type="InterPro" id="IPR050104">
    <property type="entry name" value="FMN-dep_NADH:Q_OxRdtase_AzoR1"/>
</dbReference>
<dbReference type="InterPro" id="IPR003680">
    <property type="entry name" value="Flavodoxin_fold"/>
</dbReference>
<accession>A0A2M9ZK31</accession>
<evidence type="ECO:0000256" key="3">
    <source>
        <dbReference type="ARBA" id="ARBA00023002"/>
    </source>
</evidence>
<comment type="catalytic activity">
    <reaction evidence="5">
        <text>N,N-dimethyl-1,4-phenylenediamine + anthranilate + 2 NAD(+) = 2-(4-dimethylaminophenyl)diazenylbenzoate + 2 NADH + 2 H(+)</text>
        <dbReference type="Rhea" id="RHEA:55872"/>
        <dbReference type="ChEBI" id="CHEBI:15378"/>
        <dbReference type="ChEBI" id="CHEBI:15783"/>
        <dbReference type="ChEBI" id="CHEBI:16567"/>
        <dbReference type="ChEBI" id="CHEBI:57540"/>
        <dbReference type="ChEBI" id="CHEBI:57945"/>
        <dbReference type="ChEBI" id="CHEBI:71579"/>
        <dbReference type="EC" id="1.7.1.17"/>
    </reaction>
    <physiologicalReaction direction="right-to-left" evidence="5">
        <dbReference type="Rhea" id="RHEA:55874"/>
    </physiologicalReaction>
</comment>
<dbReference type="GO" id="GO:0016655">
    <property type="term" value="F:oxidoreductase activity, acting on NAD(P)H, quinone or similar compound as acceptor"/>
    <property type="evidence" value="ECO:0007669"/>
    <property type="project" value="InterPro"/>
</dbReference>
<gene>
    <name evidence="6" type="primary">azoR</name>
    <name evidence="8" type="ORF">CH360_12295</name>
    <name evidence="9" type="ORF">CH373_14325</name>
</gene>
<comment type="function">
    <text evidence="6">Also exhibits azoreductase activity. Catalyzes the reductive cleavage of the azo bond in aromatic azo compounds to the corresponding amines.</text>
</comment>
<feature type="binding site" evidence="6">
    <location>
        <position position="10"/>
    </location>
    <ligand>
        <name>FMN</name>
        <dbReference type="ChEBI" id="CHEBI:58210"/>
    </ligand>
</feature>
<protein>
    <recommendedName>
        <fullName evidence="6">FMN dependent NADH:quinone oxidoreductase</fullName>
        <ecNumber evidence="6">1.6.5.-</ecNumber>
    </recommendedName>
    <alternativeName>
        <fullName evidence="6">Azo-dye reductase</fullName>
    </alternativeName>
    <alternativeName>
        <fullName evidence="6">FMN-dependent NADH-azo compound oxidoreductase</fullName>
    </alternativeName>
    <alternativeName>
        <fullName evidence="6">FMN-dependent NADH-azoreductase</fullName>
        <ecNumber evidence="6">1.7.1.17</ecNumber>
    </alternativeName>
</protein>
<proteinExistence type="inferred from homology"/>
<keyword evidence="2 6" id="KW-0288">FMN</keyword>
<evidence type="ECO:0000313" key="10">
    <source>
        <dbReference type="Proteomes" id="UP000231962"/>
    </source>
</evidence>
<dbReference type="Proteomes" id="UP000231990">
    <property type="component" value="Unassembled WGS sequence"/>
</dbReference>
<evidence type="ECO:0000256" key="6">
    <source>
        <dbReference type="HAMAP-Rule" id="MF_01216"/>
    </source>
</evidence>
<feature type="binding site" evidence="6">
    <location>
        <begin position="95"/>
        <end position="98"/>
    </location>
    <ligand>
        <name>FMN</name>
        <dbReference type="ChEBI" id="CHEBI:58210"/>
    </ligand>
</feature>
<evidence type="ECO:0000256" key="4">
    <source>
        <dbReference type="ARBA" id="ARBA00023027"/>
    </source>
</evidence>
<comment type="caution">
    <text evidence="9">The sequence shown here is derived from an EMBL/GenBank/DDBJ whole genome shotgun (WGS) entry which is preliminary data.</text>
</comment>
<reference evidence="10 11" key="1">
    <citation type="submission" date="2017-07" db="EMBL/GenBank/DDBJ databases">
        <title>Leptospira spp. isolated from tropical soils.</title>
        <authorList>
            <person name="Thibeaux R."/>
            <person name="Iraola G."/>
            <person name="Ferres I."/>
            <person name="Bierque E."/>
            <person name="Girault D."/>
            <person name="Soupe-Gilbert M.-E."/>
            <person name="Picardeau M."/>
            <person name="Goarant C."/>
        </authorList>
    </citation>
    <scope>NUCLEOTIDE SEQUENCE [LARGE SCALE GENOMIC DNA]</scope>
    <source>
        <strain evidence="9 11">FH1-B-B1</strain>
        <strain evidence="8 10">FH1-B-C1</strain>
    </source>
</reference>
<evidence type="ECO:0000313" key="11">
    <source>
        <dbReference type="Proteomes" id="UP000231990"/>
    </source>
</evidence>
<dbReference type="PANTHER" id="PTHR43741:SF2">
    <property type="entry name" value="FMN-DEPENDENT NADH:QUINONE OXIDOREDUCTASE"/>
    <property type="match status" value="1"/>
</dbReference>
<evidence type="ECO:0000256" key="1">
    <source>
        <dbReference type="ARBA" id="ARBA00022630"/>
    </source>
</evidence>
<dbReference type="InterPro" id="IPR029039">
    <property type="entry name" value="Flavoprotein-like_sf"/>
</dbReference>
<dbReference type="GO" id="GO:0009055">
    <property type="term" value="F:electron transfer activity"/>
    <property type="evidence" value="ECO:0007669"/>
    <property type="project" value="UniProtKB-UniRule"/>
</dbReference>
<comment type="caution">
    <text evidence="6">Lacks conserved residue(s) required for the propagation of feature annotation.</text>
</comment>
<comment type="similarity">
    <text evidence="6">Belongs to the azoreductase type 1 family.</text>
</comment>
<dbReference type="EC" id="1.7.1.17" evidence="6"/>
<comment type="subunit">
    <text evidence="6">Homodimer.</text>
</comment>
<keyword evidence="1 6" id="KW-0285">Flavoprotein</keyword>
<feature type="domain" description="Flavodoxin-like fold" evidence="7">
    <location>
        <begin position="3"/>
        <end position="197"/>
    </location>
</feature>
<dbReference type="AlphaFoldDB" id="A0A2M9ZK31"/>
<dbReference type="RefSeq" id="WP_100714337.1">
    <property type="nucleotide sequence ID" value="NZ_NPDY01000011.1"/>
</dbReference>
<dbReference type="SUPFAM" id="SSF52218">
    <property type="entry name" value="Flavoproteins"/>
    <property type="match status" value="1"/>
</dbReference>
<dbReference type="GO" id="GO:0016652">
    <property type="term" value="F:oxidoreductase activity, acting on NAD(P)H as acceptor"/>
    <property type="evidence" value="ECO:0007669"/>
    <property type="project" value="UniProtKB-UniRule"/>
</dbReference>
<keyword evidence="3 6" id="KW-0560">Oxidoreductase</keyword>
<dbReference type="Pfam" id="PF02525">
    <property type="entry name" value="Flavodoxin_2"/>
    <property type="match status" value="1"/>
</dbReference>
<comment type="cofactor">
    <cofactor evidence="6">
        <name>FMN</name>
        <dbReference type="ChEBI" id="CHEBI:58210"/>
    </cofactor>
    <text evidence="6">Binds 1 FMN per subunit.</text>
</comment>
<dbReference type="EMBL" id="NPDZ01000010">
    <property type="protein sequence ID" value="PJZ72334.1"/>
    <property type="molecule type" value="Genomic_DNA"/>
</dbReference>
<evidence type="ECO:0000313" key="8">
    <source>
        <dbReference type="EMBL" id="PJZ69284.1"/>
    </source>
</evidence>
<keyword evidence="10" id="KW-1185">Reference proteome</keyword>
<name>A0A2M9ZK31_9LEPT</name>
<sequence length="214" mass="23681">MSHLLRIDASARLEGSVSRELADAFEEKWKAAHPRGKISYRDLVAYPIPHLSEMTIQGFYAPPPLNGKLSSATAISDQLIEELRSVDTVLISTPMYNFTVPSVLKAYIDQIVRIGKSFSMTDHSFQGLLTGKRAFVITASGAVFSDSKMEEKNHLDSYLSLIFGFIGFDHVEIARVEGTATSPSAFQESRTRAIKSMDGFLLKDKKLEKAASFV</sequence>
<evidence type="ECO:0000256" key="5">
    <source>
        <dbReference type="ARBA" id="ARBA00048542"/>
    </source>
</evidence>
<dbReference type="Gene3D" id="3.40.50.360">
    <property type="match status" value="1"/>
</dbReference>
<evidence type="ECO:0000259" key="7">
    <source>
        <dbReference type="Pfam" id="PF02525"/>
    </source>
</evidence>
<dbReference type="PANTHER" id="PTHR43741">
    <property type="entry name" value="FMN-DEPENDENT NADH-AZOREDUCTASE 1"/>
    <property type="match status" value="1"/>
</dbReference>
<dbReference type="Proteomes" id="UP000231962">
    <property type="component" value="Unassembled WGS sequence"/>
</dbReference>
<dbReference type="EMBL" id="NPDY01000011">
    <property type="protein sequence ID" value="PJZ69284.1"/>
    <property type="molecule type" value="Genomic_DNA"/>
</dbReference>
<dbReference type="HAMAP" id="MF_01216">
    <property type="entry name" value="Azoreductase_type1"/>
    <property type="match status" value="1"/>
</dbReference>
<dbReference type="OrthoDB" id="9805013at2"/>
<comment type="function">
    <text evidence="6">Quinone reductase that provides resistance to thiol-specific stress caused by electrophilic quinones.</text>
</comment>
<organism evidence="9 11">
    <name type="scientific">Leptospira perolatii</name>
    <dbReference type="NCBI Taxonomy" id="2023191"/>
    <lineage>
        <taxon>Bacteria</taxon>
        <taxon>Pseudomonadati</taxon>
        <taxon>Spirochaetota</taxon>
        <taxon>Spirochaetia</taxon>
        <taxon>Leptospirales</taxon>
        <taxon>Leptospiraceae</taxon>
        <taxon>Leptospira</taxon>
    </lineage>
</organism>